<protein>
    <submittedName>
        <fullName evidence="1">Uncharacterized protein</fullName>
    </submittedName>
</protein>
<accession>A0A8J7GIF5</accession>
<name>A0A8J7GIF5_9ACTN</name>
<dbReference type="RefSeq" id="WP_197003927.1">
    <property type="nucleotide sequence ID" value="NZ_BONS01000022.1"/>
</dbReference>
<reference evidence="1" key="1">
    <citation type="submission" date="2020-11" db="EMBL/GenBank/DDBJ databases">
        <title>Sequencing the genomes of 1000 actinobacteria strains.</title>
        <authorList>
            <person name="Klenk H.-P."/>
        </authorList>
    </citation>
    <scope>NUCLEOTIDE SEQUENCE</scope>
    <source>
        <strain evidence="1">DSM 45356</strain>
    </source>
</reference>
<dbReference type="SUPFAM" id="SSF81301">
    <property type="entry name" value="Nucleotidyltransferase"/>
    <property type="match status" value="1"/>
</dbReference>
<dbReference type="AlphaFoldDB" id="A0A8J7GIF5"/>
<evidence type="ECO:0000313" key="1">
    <source>
        <dbReference type="EMBL" id="MBG6137018.1"/>
    </source>
</evidence>
<evidence type="ECO:0000313" key="2">
    <source>
        <dbReference type="Proteomes" id="UP000622552"/>
    </source>
</evidence>
<dbReference type="Proteomes" id="UP000622552">
    <property type="component" value="Unassembled WGS sequence"/>
</dbReference>
<dbReference type="CDD" id="cd05403">
    <property type="entry name" value="NT_KNTase_like"/>
    <property type="match status" value="1"/>
</dbReference>
<keyword evidence="2" id="KW-1185">Reference proteome</keyword>
<organism evidence="1 2">
    <name type="scientific">Longispora fulva</name>
    <dbReference type="NCBI Taxonomy" id="619741"/>
    <lineage>
        <taxon>Bacteria</taxon>
        <taxon>Bacillati</taxon>
        <taxon>Actinomycetota</taxon>
        <taxon>Actinomycetes</taxon>
        <taxon>Micromonosporales</taxon>
        <taxon>Micromonosporaceae</taxon>
        <taxon>Longispora</taxon>
    </lineage>
</organism>
<comment type="caution">
    <text evidence="1">The sequence shown here is derived from an EMBL/GenBank/DDBJ whole genome shotgun (WGS) entry which is preliminary data.</text>
</comment>
<gene>
    <name evidence="1" type="ORF">IW245_003212</name>
</gene>
<proteinExistence type="predicted"/>
<dbReference type="EMBL" id="JADOUF010000001">
    <property type="protein sequence ID" value="MBG6137018.1"/>
    <property type="molecule type" value="Genomic_DNA"/>
</dbReference>
<sequence>MEPTEAEQLLADHGRARDTLLRGFTTAAAGDNLTLWLLGSLASGVADAWSDLDLLVVAGPAPVGDPALVVVNPANGPQGGGYTGGAYLAGPLLIWVDWFTWPAELPVPAGARLLTGDGRPGTLPLFDALDRHGRGTRRAEPDRDTFALAMIPIAAKYVARGELEDSAGMIAMLGGDPDGDHVAALRALLRAIADHGPVTERVARTIDVAEALRG</sequence>
<dbReference type="InterPro" id="IPR043519">
    <property type="entry name" value="NT_sf"/>
</dbReference>